<dbReference type="Proteomes" id="UP000609172">
    <property type="component" value="Unassembled WGS sequence"/>
</dbReference>
<evidence type="ECO:0000256" key="5">
    <source>
        <dbReference type="ARBA" id="ARBA00022842"/>
    </source>
</evidence>
<dbReference type="InterPro" id="IPR015797">
    <property type="entry name" value="NUDIX_hydrolase-like_dom_sf"/>
</dbReference>
<evidence type="ECO:0000256" key="1">
    <source>
        <dbReference type="ARBA" id="ARBA00001936"/>
    </source>
</evidence>
<accession>A0A934PJ93</accession>
<name>A0A934PJ93_9FLAO</name>
<evidence type="ECO:0000256" key="4">
    <source>
        <dbReference type="ARBA" id="ARBA00022801"/>
    </source>
</evidence>
<keyword evidence="9" id="KW-1185">Reference proteome</keyword>
<dbReference type="RefSeq" id="WP_200105054.1">
    <property type="nucleotide sequence ID" value="NZ_JAEHFV010000001.1"/>
</dbReference>
<comment type="cofactor">
    <cofactor evidence="1">
        <name>Mn(2+)</name>
        <dbReference type="ChEBI" id="CHEBI:29035"/>
    </cofactor>
</comment>
<keyword evidence="4" id="KW-0378">Hydrolase</keyword>
<keyword evidence="3" id="KW-0479">Metal-binding</keyword>
<dbReference type="AlphaFoldDB" id="A0A934PJ93"/>
<evidence type="ECO:0000256" key="3">
    <source>
        <dbReference type="ARBA" id="ARBA00022723"/>
    </source>
</evidence>
<gene>
    <name evidence="8" type="ORF">I5M07_04785</name>
</gene>
<dbReference type="PROSITE" id="PS51462">
    <property type="entry name" value="NUDIX"/>
    <property type="match status" value="1"/>
</dbReference>
<dbReference type="InterPro" id="IPR045121">
    <property type="entry name" value="CoAse"/>
</dbReference>
<dbReference type="Pfam" id="PF00293">
    <property type="entry name" value="NUDIX"/>
    <property type="match status" value="1"/>
</dbReference>
<evidence type="ECO:0000313" key="8">
    <source>
        <dbReference type="EMBL" id="MBK0369146.1"/>
    </source>
</evidence>
<dbReference type="InterPro" id="IPR000086">
    <property type="entry name" value="NUDIX_hydrolase_dom"/>
</dbReference>
<dbReference type="SUPFAM" id="SSF55811">
    <property type="entry name" value="Nudix"/>
    <property type="match status" value="1"/>
</dbReference>
<evidence type="ECO:0000259" key="7">
    <source>
        <dbReference type="PROSITE" id="PS51462"/>
    </source>
</evidence>
<dbReference type="EMBL" id="JAEHFV010000001">
    <property type="protein sequence ID" value="MBK0369146.1"/>
    <property type="molecule type" value="Genomic_DNA"/>
</dbReference>
<organism evidence="8 9">
    <name type="scientific">Flavobacterium agrisoli</name>
    <dbReference type="NCBI Taxonomy" id="2793066"/>
    <lineage>
        <taxon>Bacteria</taxon>
        <taxon>Pseudomonadati</taxon>
        <taxon>Bacteroidota</taxon>
        <taxon>Flavobacteriia</taxon>
        <taxon>Flavobacteriales</taxon>
        <taxon>Flavobacteriaceae</taxon>
        <taxon>Flavobacterium</taxon>
    </lineage>
</organism>
<comment type="cofactor">
    <cofactor evidence="2">
        <name>Mg(2+)</name>
        <dbReference type="ChEBI" id="CHEBI:18420"/>
    </cofactor>
</comment>
<feature type="domain" description="Nudix hydrolase" evidence="7">
    <location>
        <begin position="46"/>
        <end position="187"/>
    </location>
</feature>
<reference evidence="8" key="1">
    <citation type="submission" date="2020-12" db="EMBL/GenBank/DDBJ databases">
        <title>Bacterial novel species Flavobacterium sp. SE-1-e isolated from soil.</title>
        <authorList>
            <person name="Jung H.-Y."/>
        </authorList>
    </citation>
    <scope>NUCLEOTIDE SEQUENCE</scope>
    <source>
        <strain evidence="8">SE-1-e</strain>
    </source>
</reference>
<evidence type="ECO:0000313" key="9">
    <source>
        <dbReference type="Proteomes" id="UP000609172"/>
    </source>
</evidence>
<keyword evidence="5" id="KW-0460">Magnesium</keyword>
<sequence>MVFQEFLKYVPHFSQLPLPAAEAHLKMAPEERIQLLKNLNIEAKKPRIAAVMMLLYPKNDQTHIVLIVRNSYNGVHSSQIAFPGGKYELDDLDFAYTALRETHEEIGVLPEKIKVIRPFTPMYIPPSNFQVHPFLGISEQELYFFPDPKEVADIIEWPLEQFLDDANLVETKMTTSYASNITVPAFQIENQFVWGATAMILSELKEVLKTVLNTK</sequence>
<dbReference type="PANTHER" id="PTHR12992">
    <property type="entry name" value="NUDIX HYDROLASE"/>
    <property type="match status" value="1"/>
</dbReference>
<proteinExistence type="predicted"/>
<dbReference type="CDD" id="cd03426">
    <property type="entry name" value="NUDIX_CoAse_Nudt7"/>
    <property type="match status" value="1"/>
</dbReference>
<dbReference type="Gene3D" id="3.90.79.10">
    <property type="entry name" value="Nucleoside Triphosphate Pyrophosphohydrolase"/>
    <property type="match status" value="1"/>
</dbReference>
<protein>
    <submittedName>
        <fullName evidence="8">CoA pyrophosphatase</fullName>
    </submittedName>
</protein>
<evidence type="ECO:0000256" key="2">
    <source>
        <dbReference type="ARBA" id="ARBA00001946"/>
    </source>
</evidence>
<dbReference type="PANTHER" id="PTHR12992:SF11">
    <property type="entry name" value="MITOCHONDRIAL COENZYME A DIPHOSPHATASE NUDT8"/>
    <property type="match status" value="1"/>
</dbReference>
<keyword evidence="6" id="KW-0464">Manganese</keyword>
<dbReference type="GO" id="GO:0010945">
    <property type="term" value="F:coenzyme A diphosphatase activity"/>
    <property type="evidence" value="ECO:0007669"/>
    <property type="project" value="InterPro"/>
</dbReference>
<evidence type="ECO:0000256" key="6">
    <source>
        <dbReference type="ARBA" id="ARBA00023211"/>
    </source>
</evidence>
<dbReference type="GO" id="GO:0046872">
    <property type="term" value="F:metal ion binding"/>
    <property type="evidence" value="ECO:0007669"/>
    <property type="project" value="UniProtKB-KW"/>
</dbReference>
<comment type="caution">
    <text evidence="8">The sequence shown here is derived from an EMBL/GenBank/DDBJ whole genome shotgun (WGS) entry which is preliminary data.</text>
</comment>